<feature type="domain" description="Response receiver" evidence="1">
    <location>
        <begin position="29"/>
        <end position="176"/>
    </location>
</feature>
<evidence type="ECO:0000313" key="2">
    <source>
        <dbReference type="EMBL" id="RKJ89678.1"/>
    </source>
</evidence>
<accession>A0A3A9ILM2</accession>
<organism evidence="2 3">
    <name type="scientific">Aeromonas veronii</name>
    <dbReference type="NCBI Taxonomy" id="654"/>
    <lineage>
        <taxon>Bacteria</taxon>
        <taxon>Pseudomonadati</taxon>
        <taxon>Pseudomonadota</taxon>
        <taxon>Gammaproteobacteria</taxon>
        <taxon>Aeromonadales</taxon>
        <taxon>Aeromonadaceae</taxon>
        <taxon>Aeromonas</taxon>
    </lineage>
</organism>
<dbReference type="Proteomes" id="UP000281725">
    <property type="component" value="Unassembled WGS sequence"/>
</dbReference>
<dbReference type="AlphaFoldDB" id="A0A3A9ILM2"/>
<proteinExistence type="predicted"/>
<dbReference type="InterPro" id="IPR043834">
    <property type="entry name" value="REC"/>
</dbReference>
<reference evidence="2 3" key="1">
    <citation type="submission" date="2018-09" db="EMBL/GenBank/DDBJ databases">
        <title>Genome sequencing of Aeromonas veronii MS-17-88.</title>
        <authorList>
            <person name="Tekedar H.C."/>
            <person name="Arick M.A."/>
            <person name="Hsu C.-Y."/>
            <person name="Thrash A."/>
            <person name="Karsi A."/>
            <person name="Lawrence M.L."/>
            <person name="Abdelhamed H."/>
        </authorList>
    </citation>
    <scope>NUCLEOTIDE SEQUENCE [LARGE SCALE GENOMIC DNA]</scope>
    <source>
        <strain evidence="2 3">MS 17-88</strain>
    </source>
</reference>
<evidence type="ECO:0000259" key="1">
    <source>
        <dbReference type="Pfam" id="PF19192"/>
    </source>
</evidence>
<gene>
    <name evidence="2" type="ORF">D6R50_10555</name>
</gene>
<protein>
    <recommendedName>
        <fullName evidence="1">Response receiver domain-containing protein</fullName>
    </recommendedName>
</protein>
<dbReference type="EMBL" id="RAWX01000002">
    <property type="protein sequence ID" value="RKJ89678.1"/>
    <property type="molecule type" value="Genomic_DNA"/>
</dbReference>
<name>A0A3A9ILM2_AERVE</name>
<comment type="caution">
    <text evidence="2">The sequence shown here is derived from an EMBL/GenBank/DDBJ whole genome shotgun (WGS) entry which is preliminary data.</text>
</comment>
<dbReference type="RefSeq" id="WP_120415041.1">
    <property type="nucleotide sequence ID" value="NZ_RAWX01000002.1"/>
</dbReference>
<sequence length="623" mass="70963">MSDVTMASEQQKIAFTYEELICEAFIKPIRNITVIDDEYPTLAQFLTYKLDGSDVPDKQVKPENLHRLQKIISLCHRDKNWGVDVFDGKSPELGTGDEVPPHLNHSDLVILDYHLNGEPTTDSGEQARKIIEVLKKNNHFNIILVHTKGFDDGDIEKVFNEILCQFVDKKTPHNFIVTEDINDKIEDWLDINDGGREFSFFNQNMGVQEVVKHLSFTDKDASSIRSPKHFLHNFISEVESAAQLISVTPGELVKWYVGQQINKTKTKFEGKCDEGFKWGWNNEELTNYISTGRVFISVIRKRDGEPHIELIEPLKKSLIALDASPMHLLMAKMRHDIDEKGLEQANEIISKREAQAGWLYNLITRGEENIYEHDTVIDAHWEQLARSTKHELREFSKKLIAAAIQKSPDSPKNVVKHFFSECVGNKDRTLGHLNAFNCSQPLLSRHLTTGTIFKAEDKYWVCLSPACDLVPREREQWVTRIGNDYLAFKAVELQRVVQISTANGDANSNNYIYLILDGEPTAFCISSGKSNPIWDTFFAGNKGIFKKDGQFTLTCIRQKQNILADGDDKNLKPDTGLELESLTLDAVAIFELRYEYALNLLHKFGFSQTRVGLGFTDSKGFMQ</sequence>
<dbReference type="Pfam" id="PF19192">
    <property type="entry name" value="Response_reg_2"/>
    <property type="match status" value="1"/>
</dbReference>
<evidence type="ECO:0000313" key="3">
    <source>
        <dbReference type="Proteomes" id="UP000281725"/>
    </source>
</evidence>